<dbReference type="EMBL" id="CP001707">
    <property type="protein sequence ID" value="ACV25459.1"/>
    <property type="molecule type" value="Genomic_DNA"/>
</dbReference>
<dbReference type="HOGENOM" id="CLU_430784_0_0_6"/>
<dbReference type="RefSeq" id="WP_012799974.1">
    <property type="nucleotide sequence ID" value="NC_013166.1"/>
</dbReference>
<dbReference type="InParanoid" id="C7R628"/>
<evidence type="ECO:0000256" key="1">
    <source>
        <dbReference type="SAM" id="MobiDB-lite"/>
    </source>
</evidence>
<sequence>MLKQGLDYYLQNISLAIGDSRYPTWTTIGYGSLKHGDVNESEPLLKLIAAPLVNNETIIHEAKFFELPIGGIELYQLRQAWHQKQRSDYYYRKPKHENLAFYIQADQFEIVELGSIIHLPESKSNPVIADLAKSKYLKYRITHNHVTKSLYVPCVEVFRFYYSSSTSLAQQAFSGKKAEECLFNPKYTYEKFNQHFLMLRSRVRNIDAPFVGRIAFDTYALRAFENIYEKSFHSTDNSTDKHLICYPPLNQVTRWNINCINRKEGIFVTHILSCAGEFPYHNLIFNRDNNNQSGIRDTPITKFRYITNSRPQLVEGSPGDSADPLSSPDPEDTSGPLLGNFPPPAINLTPLAFESDVNNPVFEGLQDSRIDQVKKMYLVNPETKTIVIYTGSEVIEALSTAKGSGLFNKRTFQLSVIRDHEDNIDKSIESIFDVIPFVNQKLQSMELDDFQSTLLFNTSHPLYPHTTVLPVLVPDIKKSLIFPDSYYERQYYENERHSQYLRPIALFTLIYNGYYFYLIEFLSYDGSTHAGISTLFFSEFSPHYSEDFIVQQLSIYSKFGQTYKSRATDFEGSTAKFAHRFTHPKNTDVERKAQHIYDTLMSSSELFE</sequence>
<keyword evidence="3" id="KW-1185">Reference proteome</keyword>
<gene>
    <name evidence="2" type="ordered locus">Kkor_0037</name>
</gene>
<evidence type="ECO:0000313" key="3">
    <source>
        <dbReference type="Proteomes" id="UP000001231"/>
    </source>
</evidence>
<dbReference type="AlphaFoldDB" id="C7R628"/>
<organism evidence="2 3">
    <name type="scientific">Kangiella koreensis (strain DSM 16069 / JCM 12317 / KCTC 12182 / SW-125)</name>
    <dbReference type="NCBI Taxonomy" id="523791"/>
    <lineage>
        <taxon>Bacteria</taxon>
        <taxon>Pseudomonadati</taxon>
        <taxon>Pseudomonadota</taxon>
        <taxon>Gammaproteobacteria</taxon>
        <taxon>Kangiellales</taxon>
        <taxon>Kangiellaceae</taxon>
        <taxon>Kangiella</taxon>
    </lineage>
</organism>
<accession>C7R628</accession>
<evidence type="ECO:0000313" key="2">
    <source>
        <dbReference type="EMBL" id="ACV25459.1"/>
    </source>
</evidence>
<dbReference type="OrthoDB" id="6736327at2"/>
<protein>
    <submittedName>
        <fullName evidence="2">Uncharacterized protein</fullName>
    </submittedName>
</protein>
<name>C7R628_KANKD</name>
<dbReference type="KEGG" id="kko:Kkor_0037"/>
<dbReference type="eggNOG" id="ENOG5031F5J">
    <property type="taxonomic scope" value="Bacteria"/>
</dbReference>
<feature type="region of interest" description="Disordered" evidence="1">
    <location>
        <begin position="311"/>
        <end position="340"/>
    </location>
</feature>
<proteinExistence type="predicted"/>
<dbReference type="Proteomes" id="UP000001231">
    <property type="component" value="Chromosome"/>
</dbReference>
<reference evidence="2 3" key="1">
    <citation type="journal article" date="2009" name="Stand. Genomic Sci.">
        <title>Complete genome sequence of Kangiella koreensis type strain (SW-125).</title>
        <authorList>
            <person name="Han C."/>
            <person name="Sikorski J."/>
            <person name="Lapidus A."/>
            <person name="Nolan M."/>
            <person name="Glavina Del Rio T."/>
            <person name="Tice H."/>
            <person name="Cheng J.F."/>
            <person name="Lucas S."/>
            <person name="Chen F."/>
            <person name="Copeland A."/>
            <person name="Ivanova N."/>
            <person name="Mavromatis K."/>
            <person name="Ovchinnikova G."/>
            <person name="Pati A."/>
            <person name="Bruce D."/>
            <person name="Goodwin L."/>
            <person name="Pitluck S."/>
            <person name="Chen A."/>
            <person name="Palaniappan K."/>
            <person name="Land M."/>
            <person name="Hauser L."/>
            <person name="Chang Y.J."/>
            <person name="Jeffries C.D."/>
            <person name="Chain P."/>
            <person name="Saunders E."/>
            <person name="Brettin T."/>
            <person name="Goker M."/>
            <person name="Tindall B.J."/>
            <person name="Bristow J."/>
            <person name="Eisen J.A."/>
            <person name="Markowitz V."/>
            <person name="Hugenholtz P."/>
            <person name="Kyrpides N.C."/>
            <person name="Klenk H.P."/>
            <person name="Detter J.C."/>
        </authorList>
    </citation>
    <scope>NUCLEOTIDE SEQUENCE [LARGE SCALE GENOMIC DNA]</scope>
    <source>
        <strain evidence="3">DSM 16069 / KCTC 12182 / SW-125</strain>
    </source>
</reference>